<accession>X2F500</accession>
<name>X2F500_9VIRU</name>
<organism evidence="2">
    <name type="scientific">Banana streak GF virus</name>
    <dbReference type="NCBI Taxonomy" id="328670"/>
    <lineage>
        <taxon>Viruses</taxon>
        <taxon>Riboviria</taxon>
        <taxon>Pararnavirae</taxon>
        <taxon>Artverviricota</taxon>
        <taxon>Revtraviricetes</taxon>
        <taxon>Ortervirales</taxon>
        <taxon>Caulimoviridae</taxon>
        <taxon>Badnavirus</taxon>
        <taxon>Badnavirus alphavirgamusae</taxon>
    </lineage>
</organism>
<reference evidence="3" key="2">
    <citation type="submission" date="2019-08" db="EMBL/GenBank/DDBJ databases">
        <title>Banana streak GF virus Yunnan isolate, complete genome.</title>
        <authorList>
            <person name="Yu N.-T."/>
            <person name="Li W.-L."/>
            <person name="Wang J.-H."/>
            <person name="Liu Z.-X."/>
        </authorList>
    </citation>
    <scope>NUCLEOTIDE SEQUENCE</scope>
    <source>
        <strain evidence="3">Yunnan</strain>
    </source>
</reference>
<protein>
    <submittedName>
        <fullName evidence="3">ORFI</fullName>
    </submittedName>
</protein>
<dbReference type="EMBL" id="KJ013507">
    <property type="protein sequence ID" value="AHM92949.1"/>
    <property type="molecule type" value="Genomic_DNA"/>
</dbReference>
<keyword evidence="1" id="KW-0175">Coiled coil</keyword>
<dbReference type="SMR" id="X2F500"/>
<evidence type="ECO:0000256" key="1">
    <source>
        <dbReference type="SAM" id="Coils"/>
    </source>
</evidence>
<dbReference type="Pfam" id="PF07028">
    <property type="entry name" value="DUF1319"/>
    <property type="match status" value="1"/>
</dbReference>
<dbReference type="InterPro" id="IPR010746">
    <property type="entry name" value="CYMV_Orf1"/>
</dbReference>
<reference evidence="2" key="1">
    <citation type="journal article" date="2014" name="J. Virol.">
        <title>Evasion of short interfering RNA-directed antiviral silencing in Musa acuminata persistently infected with six distinct banana streak pararetroviruses.</title>
        <authorList>
            <person name="Rajeswaran R."/>
            <person name="Seguin J."/>
            <person name="Chabannes M."/>
            <person name="Duroy P.O."/>
            <person name="Laboureau N."/>
            <person name="Farinelli L."/>
            <person name="Iskra-Caruana M.L."/>
            <person name="Pooggin M.M."/>
        </authorList>
    </citation>
    <scope>NUCLEOTIDE SEQUENCE</scope>
    <source>
        <strain evidence="2">MP</strain>
    </source>
</reference>
<sequence length="175" mass="20801">MNSDLKEFENQFLSWRNSWQNWKDLDYLNLESSSRADLAHNLRITAYRVDLGNKALFALSKQNCLHTLDLRTKLQEQELQLQEIGKLSKIVRQQRNDLKLLLSKQDHLQEEILQLRQDYLKRRPLSKEDVEELVIKISEQPKFIEKQTEALTEELAKKVDKVEELIHHLRKTILG</sequence>
<proteinExistence type="predicted"/>
<evidence type="ECO:0000313" key="2">
    <source>
        <dbReference type="EMBL" id="AHM92949.1"/>
    </source>
</evidence>
<evidence type="ECO:0000313" key="3">
    <source>
        <dbReference type="EMBL" id="QHB46301.1"/>
    </source>
</evidence>
<feature type="coiled-coil region" evidence="1">
    <location>
        <begin position="91"/>
        <end position="118"/>
    </location>
</feature>
<dbReference type="EMBL" id="MN296502">
    <property type="protein sequence ID" value="QHB46301.1"/>
    <property type="molecule type" value="Genomic_DNA"/>
</dbReference>